<evidence type="ECO:0008006" key="4">
    <source>
        <dbReference type="Google" id="ProtNLM"/>
    </source>
</evidence>
<keyword evidence="1" id="KW-0472">Membrane</keyword>
<organism evidence="2 3">
    <name type="scientific">Lachnospira eligens (strain ATCC 27750 / DSM 3376 / VPI C15-48 / C15-B4)</name>
    <name type="common">Eubacterium eligens</name>
    <dbReference type="NCBI Taxonomy" id="515620"/>
    <lineage>
        <taxon>Bacteria</taxon>
        <taxon>Bacillati</taxon>
        <taxon>Bacillota</taxon>
        <taxon>Clostridia</taxon>
        <taxon>Lachnospirales</taxon>
        <taxon>Lachnospiraceae</taxon>
        <taxon>Lachnospira</taxon>
    </lineage>
</organism>
<feature type="transmembrane region" description="Helical" evidence="1">
    <location>
        <begin position="110"/>
        <end position="137"/>
    </location>
</feature>
<dbReference type="RefSeq" id="WP_012739033.1">
    <property type="nucleotide sequence ID" value="NC_012778.1"/>
</dbReference>
<feature type="transmembrane region" description="Helical" evidence="1">
    <location>
        <begin position="205"/>
        <end position="221"/>
    </location>
</feature>
<reference evidence="2 3" key="1">
    <citation type="journal article" date="2009" name="Proc. Natl. Acad. Sci. U.S.A.">
        <title>Characterizing a model human gut microbiota composed of members of its two dominant bacterial phyla.</title>
        <authorList>
            <person name="Mahowald M.A."/>
            <person name="Rey F.E."/>
            <person name="Seedorf H."/>
            <person name="Turnbaugh P.J."/>
            <person name="Fulton R.S."/>
            <person name="Wollam A."/>
            <person name="Shah N."/>
            <person name="Wang C."/>
            <person name="Magrini V."/>
            <person name="Wilson R.K."/>
            <person name="Cantarel B.L."/>
            <person name="Coutinho P.M."/>
            <person name="Henrissat B."/>
            <person name="Crock L.W."/>
            <person name="Russell A."/>
            <person name="Verberkmoes N.C."/>
            <person name="Hettich R.L."/>
            <person name="Gordon J.I."/>
        </authorList>
    </citation>
    <scope>NUCLEOTIDE SEQUENCE [LARGE SCALE GENOMIC DNA]</scope>
    <source>
        <strain evidence="3">ATCC 27750 / DSM 3376 / VPI C15-48 / C15-B4</strain>
    </source>
</reference>
<dbReference type="eggNOG" id="ENOG50317YB">
    <property type="taxonomic scope" value="Bacteria"/>
</dbReference>
<evidence type="ECO:0000313" key="2">
    <source>
        <dbReference type="EMBL" id="ACR71797.1"/>
    </source>
</evidence>
<evidence type="ECO:0000256" key="1">
    <source>
        <dbReference type="SAM" id="Phobius"/>
    </source>
</evidence>
<gene>
    <name evidence="2" type="ordered locus">EUBELI_00789</name>
</gene>
<proteinExistence type="predicted"/>
<protein>
    <recommendedName>
        <fullName evidence="4">Glycosyltransferase RgtA/B/C/D-like domain-containing protein</fullName>
    </recommendedName>
</protein>
<feature type="transmembrane region" description="Helical" evidence="1">
    <location>
        <begin position="367"/>
        <end position="389"/>
    </location>
</feature>
<feature type="transmembrane region" description="Helical" evidence="1">
    <location>
        <begin position="401"/>
        <end position="422"/>
    </location>
</feature>
<feature type="transmembrane region" description="Helical" evidence="1">
    <location>
        <begin position="434"/>
        <end position="455"/>
    </location>
</feature>
<sequence>MKQAISFKSIKRHHILLFFIILMQCIYLSFSFGINKKGFHSDELWNYGFANSSQGTDIFRENNQLKNFDNWENSSILYDYISVDKSEIFDYSSVYKNCADDYHPFLGFMLLHFICALFPGTWSAWYCFALNLIFFVIQQIFLFKLIRRITNNSYYGIAGVLFFGFTTGAEDILFFLRIYCPATAISVVFMYYLSELYNQRNSSKVPINILVKIAITTLIGCLTLHEFIILAFIAALIYGLFYLITKHFKLAISFGISMISSALLSIAIFPATIPHLFDSSGTFGSQVVKYSFVFQFKLYMSYITNDLFGVATSPWPSMFLWYLFYGLIVFLFFFIPFCFIFRHEKWLKNFFLLIKRKCIDFIHKFKFFNFALFALMIVCISMLAVNAYMTSIVHMGRVSNRYIMIIYPLFAAFVVSLFCYCLNWIFKNKKLKYIMCYGFAVIFATLSILMAPHIFRFNYPHEGVAIEDIEENSNCIIMLSSPFLLTCTTYTLGKTNHFFATTYNTALTADYKNSDINFKDEPLYLLIDTSLFNNNGLSVGGISLPSSNITYDIEAIYDKDTYLSFYKNLDIASNFEKVGTDYNLFGREVEIYRLN</sequence>
<keyword evidence="1" id="KW-1133">Transmembrane helix</keyword>
<feature type="transmembrane region" description="Helical" evidence="1">
    <location>
        <begin position="319"/>
        <end position="341"/>
    </location>
</feature>
<dbReference type="EMBL" id="CP001104">
    <property type="protein sequence ID" value="ACR71797.1"/>
    <property type="molecule type" value="Genomic_DNA"/>
</dbReference>
<dbReference type="AlphaFoldDB" id="C4Z593"/>
<accession>C4Z593</accession>
<dbReference type="HOGENOM" id="CLU_414878_0_0_9"/>
<dbReference type="KEGG" id="eel:EUBELI_00789"/>
<feature type="transmembrane region" description="Helical" evidence="1">
    <location>
        <begin position="149"/>
        <end position="166"/>
    </location>
</feature>
<evidence type="ECO:0000313" key="3">
    <source>
        <dbReference type="Proteomes" id="UP000001476"/>
    </source>
</evidence>
<keyword evidence="3" id="KW-1185">Reference proteome</keyword>
<dbReference type="Proteomes" id="UP000001476">
    <property type="component" value="Chromosome"/>
</dbReference>
<dbReference type="GeneID" id="41355529"/>
<name>C4Z593_LACE2</name>
<feature type="transmembrane region" description="Helical" evidence="1">
    <location>
        <begin position="227"/>
        <end position="244"/>
    </location>
</feature>
<feature type="transmembrane region" description="Helical" evidence="1">
    <location>
        <begin position="251"/>
        <end position="273"/>
    </location>
</feature>
<feature type="transmembrane region" description="Helical" evidence="1">
    <location>
        <begin position="15"/>
        <end position="34"/>
    </location>
</feature>
<feature type="transmembrane region" description="Helical" evidence="1">
    <location>
        <begin position="172"/>
        <end position="193"/>
    </location>
</feature>
<keyword evidence="1" id="KW-0812">Transmembrane</keyword>